<dbReference type="PANTHER" id="PTHR47027:SF25">
    <property type="entry name" value="REVERSE TRANSCRIPTASE DOMAIN-CONTAINING PROTEIN"/>
    <property type="match status" value="1"/>
</dbReference>
<evidence type="ECO:0000313" key="1">
    <source>
        <dbReference type="EMBL" id="VDO55517.1"/>
    </source>
</evidence>
<gene>
    <name evidence="1" type="ORF">SMRZ_LOCUS2628</name>
</gene>
<keyword evidence="2" id="KW-1185">Reference proteome</keyword>
<evidence type="ECO:0000313" key="2">
    <source>
        <dbReference type="Proteomes" id="UP000277204"/>
    </source>
</evidence>
<dbReference type="AlphaFoldDB" id="A0A183LFQ3"/>
<dbReference type="PANTHER" id="PTHR47027">
    <property type="entry name" value="REVERSE TRANSCRIPTASE DOMAIN-CONTAINING PROTEIN"/>
    <property type="match status" value="1"/>
</dbReference>
<dbReference type="EMBL" id="UZAI01000678">
    <property type="protein sequence ID" value="VDO55517.1"/>
    <property type="molecule type" value="Genomic_DNA"/>
</dbReference>
<accession>A0A183LFQ3</accession>
<reference evidence="1 2" key="1">
    <citation type="submission" date="2018-11" db="EMBL/GenBank/DDBJ databases">
        <authorList>
            <consortium name="Pathogen Informatics"/>
        </authorList>
    </citation>
    <scope>NUCLEOTIDE SEQUENCE [LARGE SCALE GENOMIC DNA]</scope>
    <source>
        <strain evidence="1 2">Zambia</strain>
    </source>
</reference>
<organism evidence="1 2">
    <name type="scientific">Schistosoma margrebowiei</name>
    <dbReference type="NCBI Taxonomy" id="48269"/>
    <lineage>
        <taxon>Eukaryota</taxon>
        <taxon>Metazoa</taxon>
        <taxon>Spiralia</taxon>
        <taxon>Lophotrochozoa</taxon>
        <taxon>Platyhelminthes</taxon>
        <taxon>Trematoda</taxon>
        <taxon>Digenea</taxon>
        <taxon>Strigeidida</taxon>
        <taxon>Schistosomatoidea</taxon>
        <taxon>Schistosomatidae</taxon>
        <taxon>Schistosoma</taxon>
    </lineage>
</organism>
<protein>
    <submittedName>
        <fullName evidence="1">Uncharacterized protein</fullName>
    </submittedName>
</protein>
<dbReference type="Proteomes" id="UP000277204">
    <property type="component" value="Unassembled WGS sequence"/>
</dbReference>
<proteinExistence type="predicted"/>
<name>A0A183LFQ3_9TREM</name>
<sequence>MRLDDLNFASDLALLPHTHQQIQWKTTCVVAASAAVGLNIHKGKSKILRCNTACTNPITIDGEDLEDVKTFTYLSSIIDEHGGSDADMKARIGKAKSAYLQLKNIWNSKQMPTNTKSFAIAYDWVGVPKFCSYSMRRILQLIKVKHVSNTSKILINIQYIHHLQDRLITLLLNKNCHQTTYEMWCICQSDRGRLHYQVPPEQPFHGDSKSEDLHHKAVADAIQPTDIQYQAPAT</sequence>